<evidence type="ECO:0000259" key="5">
    <source>
        <dbReference type="Pfam" id="PF00728"/>
    </source>
</evidence>
<sequence>MPGVVVDVLERMMRNFLWENQGGDRSTSLVAWDVLPRSKEKGGLGIGNLKKKNLALLGKWLWRFPLEQNSLWAKVIRSKYGLQPNGGTRTLEETFNNFPENLHPRTIVHNWLGPGVCPKVVAKGFRCIFSNQGVWYLDHLDVPWNEFYTAEPLEGIDNASVQKLVLGGEVCMWGETADTSNVQQTIWPRAAAAAERLWSSREAISSGNINVTALPRLHYFRCLLNRRGVQAAPVTNEYARTPPSGPGSCFEQ</sequence>
<reference evidence="7" key="1">
    <citation type="submission" date="2013-01" db="EMBL/GenBank/DDBJ databases">
        <title>Draft Genome Sequence of a Mulberry Tree, Morus notabilis C.K. Schneid.</title>
        <authorList>
            <person name="He N."/>
            <person name="Zhao S."/>
        </authorList>
    </citation>
    <scope>NUCLEOTIDE SEQUENCE</scope>
</reference>
<dbReference type="eggNOG" id="KOG2499">
    <property type="taxonomic scope" value="Eukaryota"/>
</dbReference>
<dbReference type="Pfam" id="PF00728">
    <property type="entry name" value="Glyco_hydro_20"/>
    <property type="match status" value="1"/>
</dbReference>
<accession>W9RCW8</accession>
<keyword evidence="4" id="KW-0378">Hydrolase</keyword>
<evidence type="ECO:0000313" key="6">
    <source>
        <dbReference type="EMBL" id="EXB65335.1"/>
    </source>
</evidence>
<dbReference type="PANTHER" id="PTHR22600:SF40">
    <property type="entry name" value="BETA-HEXOSAMINIDASE 1"/>
    <property type="match status" value="1"/>
</dbReference>
<dbReference type="Gene3D" id="3.20.20.80">
    <property type="entry name" value="Glycosidases"/>
    <property type="match status" value="1"/>
</dbReference>
<dbReference type="EC" id="3.2.1.52" evidence="3"/>
<evidence type="ECO:0000256" key="4">
    <source>
        <dbReference type="ARBA" id="ARBA00022801"/>
    </source>
</evidence>
<dbReference type="GO" id="GO:0005975">
    <property type="term" value="P:carbohydrate metabolic process"/>
    <property type="evidence" value="ECO:0007669"/>
    <property type="project" value="InterPro"/>
</dbReference>
<dbReference type="eggNOG" id="KOG1075">
    <property type="taxonomic scope" value="Eukaryota"/>
</dbReference>
<dbReference type="GO" id="GO:0016020">
    <property type="term" value="C:membrane"/>
    <property type="evidence" value="ECO:0007669"/>
    <property type="project" value="TreeGrafter"/>
</dbReference>
<comment type="similarity">
    <text evidence="2">Belongs to the glycosyl hydrolase 20 family.</text>
</comment>
<evidence type="ECO:0000256" key="1">
    <source>
        <dbReference type="ARBA" id="ARBA00001231"/>
    </source>
</evidence>
<gene>
    <name evidence="6" type="ORF">L484_025416</name>
</gene>
<dbReference type="PRINTS" id="PR00738">
    <property type="entry name" value="GLHYDRLASE20"/>
</dbReference>
<dbReference type="InterPro" id="IPR025705">
    <property type="entry name" value="Beta_hexosaminidase_sua/sub"/>
</dbReference>
<dbReference type="Proteomes" id="UP000030645">
    <property type="component" value="Unassembled WGS sequence"/>
</dbReference>
<evidence type="ECO:0000256" key="2">
    <source>
        <dbReference type="ARBA" id="ARBA00006285"/>
    </source>
</evidence>
<dbReference type="EMBL" id="KE344510">
    <property type="protein sequence ID" value="EXB65335.1"/>
    <property type="molecule type" value="Genomic_DNA"/>
</dbReference>
<name>W9RCW8_9ROSA</name>
<dbReference type="GO" id="GO:0030203">
    <property type="term" value="P:glycosaminoglycan metabolic process"/>
    <property type="evidence" value="ECO:0007669"/>
    <property type="project" value="TreeGrafter"/>
</dbReference>
<comment type="catalytic activity">
    <reaction evidence="1">
        <text>Hydrolysis of terminal non-reducing N-acetyl-D-hexosamine residues in N-acetyl-beta-D-hexosaminides.</text>
        <dbReference type="EC" id="3.2.1.52"/>
    </reaction>
</comment>
<dbReference type="AlphaFoldDB" id="W9RCW8"/>
<organism evidence="6 7">
    <name type="scientific">Morus notabilis</name>
    <dbReference type="NCBI Taxonomy" id="981085"/>
    <lineage>
        <taxon>Eukaryota</taxon>
        <taxon>Viridiplantae</taxon>
        <taxon>Streptophyta</taxon>
        <taxon>Embryophyta</taxon>
        <taxon>Tracheophyta</taxon>
        <taxon>Spermatophyta</taxon>
        <taxon>Magnoliopsida</taxon>
        <taxon>eudicotyledons</taxon>
        <taxon>Gunneridae</taxon>
        <taxon>Pentapetalae</taxon>
        <taxon>rosids</taxon>
        <taxon>fabids</taxon>
        <taxon>Rosales</taxon>
        <taxon>Moraceae</taxon>
        <taxon>Moreae</taxon>
        <taxon>Morus</taxon>
    </lineage>
</organism>
<evidence type="ECO:0000313" key="7">
    <source>
        <dbReference type="Proteomes" id="UP000030645"/>
    </source>
</evidence>
<feature type="domain" description="Glycoside hydrolase family 20 catalytic" evidence="5">
    <location>
        <begin position="92"/>
        <end position="200"/>
    </location>
</feature>
<evidence type="ECO:0000256" key="3">
    <source>
        <dbReference type="ARBA" id="ARBA00012663"/>
    </source>
</evidence>
<dbReference type="InterPro" id="IPR017853">
    <property type="entry name" value="GH"/>
</dbReference>
<dbReference type="GO" id="GO:0004563">
    <property type="term" value="F:beta-N-acetylhexosaminidase activity"/>
    <property type="evidence" value="ECO:0007669"/>
    <property type="project" value="UniProtKB-EC"/>
</dbReference>
<keyword evidence="7" id="KW-1185">Reference proteome</keyword>
<dbReference type="STRING" id="981085.W9RCW8"/>
<dbReference type="SUPFAM" id="SSF51445">
    <property type="entry name" value="(Trans)glycosidases"/>
    <property type="match status" value="1"/>
</dbReference>
<proteinExistence type="inferred from homology"/>
<dbReference type="InterPro" id="IPR015883">
    <property type="entry name" value="Glyco_hydro_20_cat"/>
</dbReference>
<dbReference type="PANTHER" id="PTHR22600">
    <property type="entry name" value="BETA-HEXOSAMINIDASE"/>
    <property type="match status" value="1"/>
</dbReference>
<protein>
    <recommendedName>
        <fullName evidence="3">beta-N-acetylhexosaminidase</fullName>
        <ecNumber evidence="3">3.2.1.52</ecNumber>
    </recommendedName>
</protein>